<evidence type="ECO:0000313" key="9">
    <source>
        <dbReference type="Proteomes" id="UP000291933"/>
    </source>
</evidence>
<evidence type="ECO:0000256" key="1">
    <source>
        <dbReference type="ARBA" id="ARBA00004141"/>
    </source>
</evidence>
<feature type="region of interest" description="Disordered" evidence="6">
    <location>
        <begin position="420"/>
        <end position="446"/>
    </location>
</feature>
<comment type="subcellular location">
    <subcellularLocation>
        <location evidence="1">Membrane</location>
        <topology evidence="1">Multi-pass membrane protein</topology>
    </subcellularLocation>
</comment>
<dbReference type="PANTHER" id="PTHR21716:SF64">
    <property type="entry name" value="AI-2 TRANSPORT PROTEIN TQSA"/>
    <property type="match status" value="1"/>
</dbReference>
<evidence type="ECO:0000256" key="7">
    <source>
        <dbReference type="SAM" id="Phobius"/>
    </source>
</evidence>
<evidence type="ECO:0000313" key="8">
    <source>
        <dbReference type="EMBL" id="TBT95293.1"/>
    </source>
</evidence>
<dbReference type="GO" id="GO:0016020">
    <property type="term" value="C:membrane"/>
    <property type="evidence" value="ECO:0007669"/>
    <property type="project" value="UniProtKB-SubCell"/>
</dbReference>
<accession>A0A4Q9KLC9</accession>
<comment type="similarity">
    <text evidence="2">Belongs to the autoinducer-2 exporter (AI-2E) (TC 2.A.86) family.</text>
</comment>
<gene>
    <name evidence="8" type="ORF">ET996_05635</name>
</gene>
<dbReference type="OrthoDB" id="9799225at2"/>
<feature type="transmembrane region" description="Helical" evidence="7">
    <location>
        <begin position="197"/>
        <end position="219"/>
    </location>
</feature>
<evidence type="ECO:0000256" key="4">
    <source>
        <dbReference type="ARBA" id="ARBA00022989"/>
    </source>
</evidence>
<proteinExistence type="inferred from homology"/>
<feature type="transmembrane region" description="Helical" evidence="7">
    <location>
        <begin position="318"/>
        <end position="336"/>
    </location>
</feature>
<feature type="transmembrane region" description="Helical" evidence="7">
    <location>
        <begin position="63"/>
        <end position="83"/>
    </location>
</feature>
<feature type="transmembrane region" description="Helical" evidence="7">
    <location>
        <begin position="89"/>
        <end position="106"/>
    </location>
</feature>
<evidence type="ECO:0000256" key="2">
    <source>
        <dbReference type="ARBA" id="ARBA00009773"/>
    </source>
</evidence>
<feature type="transmembrane region" description="Helical" evidence="7">
    <location>
        <begin position="118"/>
        <end position="147"/>
    </location>
</feature>
<reference evidence="8 9" key="1">
    <citation type="submission" date="2019-01" db="EMBL/GenBank/DDBJ databases">
        <title>Lactibacter flavus gen. nov., sp. nov., a novel bacterium of the family Propionibacteriaceae isolated from raw milk and dairy products.</title>
        <authorList>
            <person name="Huptas C."/>
            <person name="Wenning M."/>
            <person name="Breitenwieser F."/>
            <person name="Doll E."/>
            <person name="Von Neubeck M."/>
            <person name="Busse H.-J."/>
            <person name="Scherer S."/>
        </authorList>
    </citation>
    <scope>NUCLEOTIDE SEQUENCE [LARGE SCALE GENOMIC DNA]</scope>
    <source>
        <strain evidence="8 9">DSM 22130</strain>
    </source>
</reference>
<sequence length="446" mass="47325">MRSPDATWNDTDDSRSRAPTRTSTSRATITTSKYPRRATHGQSRGAEATPYAVHMSDSEQSGLPRTLVTLAVWLGLFGVLWGISAARDIIGPLFAALNLVIAAWPVRTALLKRGASPLVGTLALGLVVFLVLGLAMLALGLSVSALVRELPRYQGRFVTLYNQLVTFAASFGITQDAVLAQLKEISPSSVAGVASSALASVSNGVAAVGVIAIVIFLLLMDAGSINRRGADLAKYQPHRALALGDFVLGVRRYWVVTSVFGLIVAVLDVALLLVLGVPLALVWGVLSFLTNYIPNVGFVIGVIPPALMALLALGPAQALVVVIAYTVINMVIQSFIQPKFNGDAVGVTALVSFLSLLVWSSVLGPLGALLGLPATLLLKAMLVDHDPERRWFNSFLASDPSTADPEDAGVVEQPQRVFVPAERASSARVPRTRRPRRRPDKADAAS</sequence>
<name>A0A4Q9KLC9_PROTD</name>
<keyword evidence="5 7" id="KW-0472">Membrane</keyword>
<comment type="caution">
    <text evidence="8">The sequence shown here is derived from an EMBL/GenBank/DDBJ whole genome shotgun (WGS) entry which is preliminary data.</text>
</comment>
<feature type="region of interest" description="Disordered" evidence="6">
    <location>
        <begin position="1"/>
        <end position="51"/>
    </location>
</feature>
<feature type="compositionally biased region" description="Low complexity" evidence="6">
    <location>
        <begin position="17"/>
        <end position="32"/>
    </location>
</feature>
<keyword evidence="4 7" id="KW-1133">Transmembrane helix</keyword>
<evidence type="ECO:0000256" key="5">
    <source>
        <dbReference type="ARBA" id="ARBA00023136"/>
    </source>
</evidence>
<evidence type="ECO:0000256" key="3">
    <source>
        <dbReference type="ARBA" id="ARBA00022692"/>
    </source>
</evidence>
<keyword evidence="3 7" id="KW-0812">Transmembrane</keyword>
<feature type="compositionally biased region" description="Basic residues" evidence="6">
    <location>
        <begin position="430"/>
        <end position="439"/>
    </location>
</feature>
<dbReference type="AlphaFoldDB" id="A0A4Q9KLC9"/>
<dbReference type="EMBL" id="SDMR01000005">
    <property type="protein sequence ID" value="TBT95293.1"/>
    <property type="molecule type" value="Genomic_DNA"/>
</dbReference>
<evidence type="ECO:0000256" key="6">
    <source>
        <dbReference type="SAM" id="MobiDB-lite"/>
    </source>
</evidence>
<feature type="transmembrane region" description="Helical" evidence="7">
    <location>
        <begin position="292"/>
        <end position="311"/>
    </location>
</feature>
<dbReference type="GO" id="GO:0055085">
    <property type="term" value="P:transmembrane transport"/>
    <property type="evidence" value="ECO:0007669"/>
    <property type="project" value="TreeGrafter"/>
</dbReference>
<feature type="transmembrane region" description="Helical" evidence="7">
    <location>
        <begin position="356"/>
        <end position="382"/>
    </location>
</feature>
<dbReference type="PANTHER" id="PTHR21716">
    <property type="entry name" value="TRANSMEMBRANE PROTEIN"/>
    <property type="match status" value="1"/>
</dbReference>
<keyword evidence="9" id="KW-1185">Reference proteome</keyword>
<dbReference type="Pfam" id="PF01594">
    <property type="entry name" value="AI-2E_transport"/>
    <property type="match status" value="1"/>
</dbReference>
<organism evidence="8 9">
    <name type="scientific">Propioniciclava tarda</name>
    <dbReference type="NCBI Taxonomy" id="433330"/>
    <lineage>
        <taxon>Bacteria</taxon>
        <taxon>Bacillati</taxon>
        <taxon>Actinomycetota</taxon>
        <taxon>Actinomycetes</taxon>
        <taxon>Propionibacteriales</taxon>
        <taxon>Propionibacteriaceae</taxon>
        <taxon>Propioniciclava</taxon>
    </lineage>
</organism>
<dbReference type="InterPro" id="IPR002549">
    <property type="entry name" value="AI-2E-like"/>
</dbReference>
<protein>
    <submittedName>
        <fullName evidence="8">AI-2E family transporter</fullName>
    </submittedName>
</protein>
<feature type="transmembrane region" description="Helical" evidence="7">
    <location>
        <begin position="253"/>
        <end position="286"/>
    </location>
</feature>
<dbReference type="Proteomes" id="UP000291933">
    <property type="component" value="Unassembled WGS sequence"/>
</dbReference>